<sequence>MSISVLMYHHVLENDGFIAISQKNFEAQMKMLAKGGYTTITPDELLAYKQGKITLPKKSVLITFDDGWRNNYIYAYPILKKYGLKATIFLITSWIEEASKQPLAFEPACHEKAKILAKERPGAVVLNWDEIEAMSDVFSFHSHTHGHTDGYFGKLDLADDIGLCKQTIKKRLGFDDVHLCWPRGIYDENSIKIAKDAGYKVLYTTKRGANLSDNECEHIRRIAIKNSTFWLKKTLFIYCNDTLSRLYSLIKSK</sequence>
<feature type="domain" description="NodB homology" evidence="3">
    <location>
        <begin position="58"/>
        <end position="253"/>
    </location>
</feature>
<reference evidence="4 5" key="1">
    <citation type="submission" date="2023-06" db="EMBL/GenBank/DDBJ databases">
        <title>Campylobacter magnum sp. nov., isolated from cecal contents of domestic pigs (Sus scrofa domesticus).</title>
        <authorList>
            <person name="Papic B."/>
            <person name="Gruntar I."/>
        </authorList>
    </citation>
    <scope>NUCLEOTIDE SEQUENCE [LARGE SCALE GENOMIC DNA]</scope>
    <source>
        <strain evidence="5">34484-21</strain>
    </source>
</reference>
<evidence type="ECO:0000313" key="5">
    <source>
        <dbReference type="Proteomes" id="UP001171111"/>
    </source>
</evidence>
<dbReference type="InterPro" id="IPR051398">
    <property type="entry name" value="Polysacch_Deacetylase"/>
</dbReference>
<proteinExistence type="predicted"/>
<keyword evidence="5" id="KW-1185">Reference proteome</keyword>
<dbReference type="InterPro" id="IPR002509">
    <property type="entry name" value="NODB_dom"/>
</dbReference>
<dbReference type="InterPro" id="IPR011330">
    <property type="entry name" value="Glyco_hydro/deAcase_b/a-brl"/>
</dbReference>
<protein>
    <submittedName>
        <fullName evidence="4">Polysaccharide deacetylase family protein</fullName>
        <ecNumber evidence="4">3.-.-.-</ecNumber>
    </submittedName>
</protein>
<dbReference type="SUPFAM" id="SSF88713">
    <property type="entry name" value="Glycoside hydrolase/deacetylase"/>
    <property type="match status" value="1"/>
</dbReference>
<dbReference type="EC" id="3.-.-.-" evidence="4"/>
<dbReference type="Pfam" id="PF01522">
    <property type="entry name" value="Polysacc_deac_1"/>
    <property type="match status" value="1"/>
</dbReference>
<dbReference type="EMBL" id="JAULJQ010000009">
    <property type="protein sequence ID" value="MDO2409929.1"/>
    <property type="molecule type" value="Genomic_DNA"/>
</dbReference>
<dbReference type="GO" id="GO:0016787">
    <property type="term" value="F:hydrolase activity"/>
    <property type="evidence" value="ECO:0007669"/>
    <property type="project" value="UniProtKB-KW"/>
</dbReference>
<name>A0ABT8T9R6_9BACT</name>
<keyword evidence="2" id="KW-0732">Signal</keyword>
<comment type="caution">
    <text evidence="4">The sequence shown here is derived from an EMBL/GenBank/DDBJ whole genome shotgun (WGS) entry which is preliminary data.</text>
</comment>
<gene>
    <name evidence="4" type="ORF">Q2362_07465</name>
</gene>
<dbReference type="PROSITE" id="PS51677">
    <property type="entry name" value="NODB"/>
    <property type="match status" value="1"/>
</dbReference>
<evidence type="ECO:0000256" key="2">
    <source>
        <dbReference type="ARBA" id="ARBA00022729"/>
    </source>
</evidence>
<evidence type="ECO:0000259" key="3">
    <source>
        <dbReference type="PROSITE" id="PS51677"/>
    </source>
</evidence>
<dbReference type="CDD" id="cd10969">
    <property type="entry name" value="CE4_Ecf1_like_5s"/>
    <property type="match status" value="1"/>
</dbReference>
<evidence type="ECO:0000313" key="4">
    <source>
        <dbReference type="EMBL" id="MDO2409929.1"/>
    </source>
</evidence>
<comment type="subcellular location">
    <subcellularLocation>
        <location evidence="1">Secreted</location>
    </subcellularLocation>
</comment>
<dbReference type="PANTHER" id="PTHR34216">
    <property type="match status" value="1"/>
</dbReference>
<evidence type="ECO:0000256" key="1">
    <source>
        <dbReference type="ARBA" id="ARBA00004613"/>
    </source>
</evidence>
<dbReference type="Proteomes" id="UP001171111">
    <property type="component" value="Unassembled WGS sequence"/>
</dbReference>
<dbReference type="PANTHER" id="PTHR34216:SF3">
    <property type="entry name" value="POLY-BETA-1,6-N-ACETYL-D-GLUCOSAMINE N-DEACETYLASE"/>
    <property type="match status" value="1"/>
</dbReference>
<organism evidence="4 5">
    <name type="scientific">Campylobacter magnus</name>
    <dbReference type="NCBI Taxonomy" id="3026462"/>
    <lineage>
        <taxon>Bacteria</taxon>
        <taxon>Pseudomonadati</taxon>
        <taxon>Campylobacterota</taxon>
        <taxon>Epsilonproteobacteria</taxon>
        <taxon>Campylobacterales</taxon>
        <taxon>Campylobacteraceae</taxon>
        <taxon>Campylobacter</taxon>
    </lineage>
</organism>
<accession>A0ABT8T9R6</accession>
<keyword evidence="4" id="KW-0378">Hydrolase</keyword>
<dbReference type="Gene3D" id="3.20.20.370">
    <property type="entry name" value="Glycoside hydrolase/deacetylase"/>
    <property type="match status" value="1"/>
</dbReference>